<evidence type="ECO:0000313" key="2">
    <source>
        <dbReference type="Proteomes" id="UP000249057"/>
    </source>
</evidence>
<name>A0ACD1GJB1_9EURO</name>
<gene>
    <name evidence="1" type="ORF">BO95DRAFT_428749</name>
</gene>
<protein>
    <submittedName>
        <fullName evidence="1">Uncharacterized protein</fullName>
    </submittedName>
</protein>
<proteinExistence type="predicted"/>
<sequence>MVSYDSAVLKLPSIESVHEVQGNHSSMVFGDRYDSKSGSDVFASNSKLTSSTNMLPPPTDIPQSKEPFSYLPSHMNSLDLAPGGAPRTFERPQSSQELSCSLISLNLAPDQSPVLAPNEAQMQFQELRPMGPFSPVFNRGNFPYMTASLNQPSTHREQIGERASLPHTIVCPLSFTSVIPMPVNPTCDFCGQSIADAKWIHCLVCLDICLHMHCHQPATEMRGHVHKVFTARGPILTSQTTGPLPEPGFNPSCMTGHLISSKRQMYCFLVKDIPRAKYRVMLMITIRFLLPGRVSSYDATIRACMGDPKNIQDFGGSSLRSYGPDIPVKNLFRVAFPLKRKHQVRLDGEQNLDHYSFDRGSEGNEFLVSNSNGDLAVATELSGFSEAHMQDGPSQPAFDLAIDGLK</sequence>
<evidence type="ECO:0000313" key="1">
    <source>
        <dbReference type="EMBL" id="RAH49348.1"/>
    </source>
</evidence>
<reference evidence="1" key="1">
    <citation type="submission" date="2018-02" db="EMBL/GenBank/DDBJ databases">
        <title>The genomes of Aspergillus section Nigri reveals drivers in fungal speciation.</title>
        <authorList>
            <consortium name="DOE Joint Genome Institute"/>
            <person name="Vesth T.C."/>
            <person name="Nybo J."/>
            <person name="Theobald S."/>
            <person name="Brandl J."/>
            <person name="Frisvad J.C."/>
            <person name="Nielsen K.F."/>
            <person name="Lyhne E.K."/>
            <person name="Kogle M.E."/>
            <person name="Kuo A."/>
            <person name="Riley R."/>
            <person name="Clum A."/>
            <person name="Nolan M."/>
            <person name="Lipzen A."/>
            <person name="Salamov A."/>
            <person name="Henrissat B."/>
            <person name="Wiebenga A."/>
            <person name="De vries R.P."/>
            <person name="Grigoriev I.V."/>
            <person name="Mortensen U.H."/>
            <person name="Andersen M.R."/>
            <person name="Baker S.E."/>
        </authorList>
    </citation>
    <scope>NUCLEOTIDE SEQUENCE</scope>
    <source>
        <strain evidence="1">CBS 621.78</strain>
    </source>
</reference>
<dbReference type="Proteomes" id="UP000249057">
    <property type="component" value="Unassembled WGS sequence"/>
</dbReference>
<organism evidence="1 2">
    <name type="scientific">Aspergillus brunneoviolaceus CBS 621.78</name>
    <dbReference type="NCBI Taxonomy" id="1450534"/>
    <lineage>
        <taxon>Eukaryota</taxon>
        <taxon>Fungi</taxon>
        <taxon>Dikarya</taxon>
        <taxon>Ascomycota</taxon>
        <taxon>Pezizomycotina</taxon>
        <taxon>Eurotiomycetes</taxon>
        <taxon>Eurotiomycetidae</taxon>
        <taxon>Eurotiales</taxon>
        <taxon>Aspergillaceae</taxon>
        <taxon>Aspergillus</taxon>
        <taxon>Aspergillus subgen. Circumdati</taxon>
    </lineage>
</organism>
<accession>A0ACD1GJB1</accession>
<keyword evidence="2" id="KW-1185">Reference proteome</keyword>
<dbReference type="EMBL" id="KZ825319">
    <property type="protein sequence ID" value="RAH49348.1"/>
    <property type="molecule type" value="Genomic_DNA"/>
</dbReference>